<dbReference type="EMBL" id="JBJQND010000004">
    <property type="protein sequence ID" value="KAL3880817.1"/>
    <property type="molecule type" value="Genomic_DNA"/>
</dbReference>
<proteinExistence type="predicted"/>
<dbReference type="Proteomes" id="UP001634394">
    <property type="component" value="Unassembled WGS sequence"/>
</dbReference>
<feature type="compositionally biased region" description="Polar residues" evidence="1">
    <location>
        <begin position="1"/>
        <end position="16"/>
    </location>
</feature>
<accession>A0ABD3X3I9</accession>
<protein>
    <submittedName>
        <fullName evidence="2">Uncharacterized protein</fullName>
    </submittedName>
</protein>
<evidence type="ECO:0000313" key="2">
    <source>
        <dbReference type="EMBL" id="KAL3880817.1"/>
    </source>
</evidence>
<gene>
    <name evidence="2" type="ORF">ACJMK2_033024</name>
</gene>
<name>A0ABD3X3I9_SINWO</name>
<reference evidence="2 3" key="1">
    <citation type="submission" date="2024-11" db="EMBL/GenBank/DDBJ databases">
        <title>Chromosome-level genome assembly of the freshwater bivalve Anodonta woodiana.</title>
        <authorList>
            <person name="Chen X."/>
        </authorList>
    </citation>
    <scope>NUCLEOTIDE SEQUENCE [LARGE SCALE GENOMIC DNA]</scope>
    <source>
        <strain evidence="2">MN2024</strain>
        <tissue evidence="2">Gills</tissue>
    </source>
</reference>
<evidence type="ECO:0000313" key="3">
    <source>
        <dbReference type="Proteomes" id="UP001634394"/>
    </source>
</evidence>
<sequence length="52" mass="5847">MKGTDTKVQNILTQTGKKSDANHRASHLSRIYNIDLDKVSQVADAPPMDWYS</sequence>
<feature type="non-terminal residue" evidence="2">
    <location>
        <position position="52"/>
    </location>
</feature>
<dbReference type="AlphaFoldDB" id="A0ABD3X3I9"/>
<keyword evidence="3" id="KW-1185">Reference proteome</keyword>
<comment type="caution">
    <text evidence="2">The sequence shown here is derived from an EMBL/GenBank/DDBJ whole genome shotgun (WGS) entry which is preliminary data.</text>
</comment>
<organism evidence="2 3">
    <name type="scientific">Sinanodonta woodiana</name>
    <name type="common">Chinese pond mussel</name>
    <name type="synonym">Anodonta woodiana</name>
    <dbReference type="NCBI Taxonomy" id="1069815"/>
    <lineage>
        <taxon>Eukaryota</taxon>
        <taxon>Metazoa</taxon>
        <taxon>Spiralia</taxon>
        <taxon>Lophotrochozoa</taxon>
        <taxon>Mollusca</taxon>
        <taxon>Bivalvia</taxon>
        <taxon>Autobranchia</taxon>
        <taxon>Heteroconchia</taxon>
        <taxon>Palaeoheterodonta</taxon>
        <taxon>Unionida</taxon>
        <taxon>Unionoidea</taxon>
        <taxon>Unionidae</taxon>
        <taxon>Unioninae</taxon>
        <taxon>Sinanodonta</taxon>
    </lineage>
</organism>
<feature type="region of interest" description="Disordered" evidence="1">
    <location>
        <begin position="1"/>
        <end position="24"/>
    </location>
</feature>
<evidence type="ECO:0000256" key="1">
    <source>
        <dbReference type="SAM" id="MobiDB-lite"/>
    </source>
</evidence>